<feature type="domain" description="Response regulatory" evidence="5">
    <location>
        <begin position="2"/>
        <end position="117"/>
    </location>
</feature>
<dbReference type="GO" id="GO:0032993">
    <property type="term" value="C:protein-DNA complex"/>
    <property type="evidence" value="ECO:0007669"/>
    <property type="project" value="TreeGrafter"/>
</dbReference>
<dbReference type="PROSITE" id="PS50110">
    <property type="entry name" value="RESPONSE_REGULATORY"/>
    <property type="match status" value="1"/>
</dbReference>
<dbReference type="PANTHER" id="PTHR48111">
    <property type="entry name" value="REGULATOR OF RPOS"/>
    <property type="match status" value="1"/>
</dbReference>
<sequence length="122" mass="13488">MKVLLVDDEEELVVTLAERLSLRDIEADWALCGEDALRLAAERPYDLAVLDMKMPKMNGLQLKAELQKLSPAMRFIFLTGHGSEEDFEAGASEAGADNYLIKPVNIQELVAKIHAAFDAGEE</sequence>
<proteinExistence type="predicted"/>
<dbReference type="SUPFAM" id="SSF52172">
    <property type="entry name" value="CheY-like"/>
    <property type="match status" value="1"/>
</dbReference>
<dbReference type="EMBL" id="CP002364">
    <property type="protein sequence ID" value="ADW18983.1"/>
    <property type="molecule type" value="Genomic_DNA"/>
</dbReference>
<evidence type="ECO:0000313" key="7">
    <source>
        <dbReference type="Proteomes" id="UP000006365"/>
    </source>
</evidence>
<dbReference type="KEGG" id="dpr:Despr_2849"/>
<evidence type="ECO:0000256" key="1">
    <source>
        <dbReference type="ARBA" id="ARBA00022553"/>
    </source>
</evidence>
<feature type="modified residue" description="4-aspartylphosphate" evidence="4">
    <location>
        <position position="51"/>
    </location>
</feature>
<evidence type="ECO:0000256" key="2">
    <source>
        <dbReference type="ARBA" id="ARBA00023012"/>
    </source>
</evidence>
<dbReference type="GO" id="GO:0000156">
    <property type="term" value="F:phosphorelay response regulator activity"/>
    <property type="evidence" value="ECO:0007669"/>
    <property type="project" value="TreeGrafter"/>
</dbReference>
<dbReference type="RefSeq" id="WP_015725508.1">
    <property type="nucleotide sequence ID" value="NC_014972.1"/>
</dbReference>
<evidence type="ECO:0000256" key="3">
    <source>
        <dbReference type="ARBA" id="ARBA00023125"/>
    </source>
</evidence>
<accession>A0A7U3YPF1</accession>
<reference evidence="6 7" key="1">
    <citation type="journal article" date="2011" name="Stand. Genomic Sci.">
        <title>Complete genome sequence of Desulfobulbus propionicus type strain (1pr3).</title>
        <authorList>
            <person name="Pagani I."/>
            <person name="Lapidus A."/>
            <person name="Nolan M."/>
            <person name="Lucas S."/>
            <person name="Hammon N."/>
            <person name="Deshpande S."/>
            <person name="Cheng J.F."/>
            <person name="Chertkov O."/>
            <person name="Davenport K."/>
            <person name="Tapia R."/>
            <person name="Han C."/>
            <person name="Goodwin L."/>
            <person name="Pitluck S."/>
            <person name="Liolios K."/>
            <person name="Mavromatis K."/>
            <person name="Ivanova N."/>
            <person name="Mikhailova N."/>
            <person name="Pati A."/>
            <person name="Chen A."/>
            <person name="Palaniappan K."/>
            <person name="Land M."/>
            <person name="Hauser L."/>
            <person name="Chang Y.J."/>
            <person name="Jeffries C.D."/>
            <person name="Detter J.C."/>
            <person name="Brambilla E."/>
            <person name="Kannan K.P."/>
            <person name="Djao O.D."/>
            <person name="Rohde M."/>
            <person name="Pukall R."/>
            <person name="Spring S."/>
            <person name="Goker M."/>
            <person name="Sikorski J."/>
            <person name="Woyke T."/>
            <person name="Bristow J."/>
            <person name="Eisen J.A."/>
            <person name="Markowitz V."/>
            <person name="Hugenholtz P."/>
            <person name="Kyrpides N.C."/>
            <person name="Klenk H.P."/>
        </authorList>
    </citation>
    <scope>NUCLEOTIDE SEQUENCE [LARGE SCALE GENOMIC DNA]</scope>
    <source>
        <strain evidence="7">ATCC 33891 / DSM 2032 / 1pr3</strain>
    </source>
</reference>
<dbReference type="GO" id="GO:0006355">
    <property type="term" value="P:regulation of DNA-templated transcription"/>
    <property type="evidence" value="ECO:0007669"/>
    <property type="project" value="TreeGrafter"/>
</dbReference>
<evidence type="ECO:0000313" key="6">
    <source>
        <dbReference type="EMBL" id="ADW18983.1"/>
    </source>
</evidence>
<evidence type="ECO:0000259" key="5">
    <source>
        <dbReference type="PROSITE" id="PS50110"/>
    </source>
</evidence>
<name>A0A7U3YPF1_DESPD</name>
<protein>
    <submittedName>
        <fullName evidence="6">Response regulator receiver protein</fullName>
    </submittedName>
</protein>
<dbReference type="InterPro" id="IPR001789">
    <property type="entry name" value="Sig_transdc_resp-reg_receiver"/>
</dbReference>
<dbReference type="Proteomes" id="UP000006365">
    <property type="component" value="Chromosome"/>
</dbReference>
<dbReference type="SMART" id="SM00448">
    <property type="entry name" value="REC"/>
    <property type="match status" value="1"/>
</dbReference>
<dbReference type="PANTHER" id="PTHR48111:SF40">
    <property type="entry name" value="PHOSPHATE REGULON TRANSCRIPTIONAL REGULATORY PROTEIN PHOB"/>
    <property type="match status" value="1"/>
</dbReference>
<dbReference type="Pfam" id="PF00072">
    <property type="entry name" value="Response_reg"/>
    <property type="match status" value="1"/>
</dbReference>
<dbReference type="GO" id="GO:0000976">
    <property type="term" value="F:transcription cis-regulatory region binding"/>
    <property type="evidence" value="ECO:0007669"/>
    <property type="project" value="TreeGrafter"/>
</dbReference>
<keyword evidence="1 4" id="KW-0597">Phosphoprotein</keyword>
<dbReference type="InterPro" id="IPR039420">
    <property type="entry name" value="WalR-like"/>
</dbReference>
<dbReference type="Gene3D" id="3.40.50.2300">
    <property type="match status" value="1"/>
</dbReference>
<keyword evidence="3" id="KW-0238">DNA-binding</keyword>
<keyword evidence="7" id="KW-1185">Reference proteome</keyword>
<dbReference type="AlphaFoldDB" id="A0A7U3YPF1"/>
<dbReference type="GO" id="GO:0005829">
    <property type="term" value="C:cytosol"/>
    <property type="evidence" value="ECO:0007669"/>
    <property type="project" value="TreeGrafter"/>
</dbReference>
<keyword evidence="2" id="KW-0902">Two-component regulatory system</keyword>
<organism evidence="6 7">
    <name type="scientific">Desulfobulbus propionicus (strain ATCC 33891 / DSM 2032 / VKM B-1956 / 1pr3)</name>
    <dbReference type="NCBI Taxonomy" id="577650"/>
    <lineage>
        <taxon>Bacteria</taxon>
        <taxon>Pseudomonadati</taxon>
        <taxon>Thermodesulfobacteriota</taxon>
        <taxon>Desulfobulbia</taxon>
        <taxon>Desulfobulbales</taxon>
        <taxon>Desulfobulbaceae</taxon>
        <taxon>Desulfobulbus</taxon>
    </lineage>
</organism>
<evidence type="ECO:0000256" key="4">
    <source>
        <dbReference type="PROSITE-ProRule" id="PRU00169"/>
    </source>
</evidence>
<gene>
    <name evidence="6" type="ordered locus">Despr_2849</name>
</gene>
<dbReference type="InterPro" id="IPR011006">
    <property type="entry name" value="CheY-like_superfamily"/>
</dbReference>